<name>A0ABQ9LIT9_HEVBR</name>
<dbReference type="SMART" id="SM00108">
    <property type="entry name" value="B_lectin"/>
    <property type="match status" value="1"/>
</dbReference>
<comment type="catalytic activity">
    <reaction evidence="16 17">
        <text>L-seryl-[protein] + ATP = O-phospho-L-seryl-[protein] + ADP + H(+)</text>
        <dbReference type="Rhea" id="RHEA:17989"/>
        <dbReference type="Rhea" id="RHEA-COMP:9863"/>
        <dbReference type="Rhea" id="RHEA-COMP:11604"/>
        <dbReference type="ChEBI" id="CHEBI:15378"/>
        <dbReference type="ChEBI" id="CHEBI:29999"/>
        <dbReference type="ChEBI" id="CHEBI:30616"/>
        <dbReference type="ChEBI" id="CHEBI:83421"/>
        <dbReference type="ChEBI" id="CHEBI:456216"/>
        <dbReference type="EC" id="2.7.11.1"/>
    </reaction>
</comment>
<dbReference type="InterPro" id="IPR000719">
    <property type="entry name" value="Prot_kinase_dom"/>
</dbReference>
<comment type="catalytic activity">
    <reaction evidence="15 17">
        <text>L-threonyl-[protein] + ATP = O-phospho-L-threonyl-[protein] + ADP + H(+)</text>
        <dbReference type="Rhea" id="RHEA:46608"/>
        <dbReference type="Rhea" id="RHEA-COMP:11060"/>
        <dbReference type="Rhea" id="RHEA-COMP:11605"/>
        <dbReference type="ChEBI" id="CHEBI:15378"/>
        <dbReference type="ChEBI" id="CHEBI:30013"/>
        <dbReference type="ChEBI" id="CHEBI:30616"/>
        <dbReference type="ChEBI" id="CHEBI:61977"/>
        <dbReference type="ChEBI" id="CHEBI:456216"/>
        <dbReference type="EC" id="2.7.11.1"/>
    </reaction>
</comment>
<dbReference type="SUPFAM" id="SSF51110">
    <property type="entry name" value="alpha-D-mannose-specific plant lectins"/>
    <property type="match status" value="1"/>
</dbReference>
<dbReference type="EMBL" id="JARPOI010000011">
    <property type="protein sequence ID" value="KAJ9167879.1"/>
    <property type="molecule type" value="Genomic_DNA"/>
</dbReference>
<dbReference type="InterPro" id="IPR001480">
    <property type="entry name" value="Bulb-type_lectin_dom"/>
</dbReference>
<feature type="domain" description="Protein kinase" evidence="23">
    <location>
        <begin position="546"/>
        <end position="830"/>
    </location>
</feature>
<evidence type="ECO:0000256" key="2">
    <source>
        <dbReference type="ARBA" id="ARBA00022527"/>
    </source>
</evidence>
<dbReference type="InterPro" id="IPR008271">
    <property type="entry name" value="Ser/Thr_kinase_AS"/>
</dbReference>
<evidence type="ECO:0000256" key="8">
    <source>
        <dbReference type="ARBA" id="ARBA00022777"/>
    </source>
</evidence>
<feature type="domain" description="EGF-like" evidence="24">
    <location>
        <begin position="306"/>
        <end position="340"/>
    </location>
</feature>
<dbReference type="PROSITE" id="PS50011">
    <property type="entry name" value="PROTEIN_KINASE_DOM"/>
    <property type="match status" value="1"/>
</dbReference>
<dbReference type="CDD" id="cd14066">
    <property type="entry name" value="STKc_IRAK"/>
    <property type="match status" value="1"/>
</dbReference>
<evidence type="ECO:0000256" key="18">
    <source>
        <dbReference type="PROSITE-ProRule" id="PRU00076"/>
    </source>
</evidence>
<evidence type="ECO:0000256" key="5">
    <source>
        <dbReference type="ARBA" id="ARBA00022692"/>
    </source>
</evidence>
<keyword evidence="2 17" id="KW-0723">Serine/threonine-protein kinase</keyword>
<dbReference type="InterPro" id="IPR003609">
    <property type="entry name" value="Pan_app"/>
</dbReference>
<evidence type="ECO:0000256" key="6">
    <source>
        <dbReference type="ARBA" id="ARBA00022729"/>
    </source>
</evidence>
<keyword evidence="7 17" id="KW-0547">Nucleotide-binding</keyword>
<keyword evidence="6 22" id="KW-0732">Signal</keyword>
<keyword evidence="8 17" id="KW-0418">Kinase</keyword>
<dbReference type="CDD" id="cd01098">
    <property type="entry name" value="PAN_AP_plant"/>
    <property type="match status" value="1"/>
</dbReference>
<keyword evidence="5 21" id="KW-0812">Transmembrane</keyword>
<dbReference type="PANTHER" id="PTHR47976:SF30">
    <property type="entry name" value="RECEPTOR-LIKE SERINE_THREONINE-PROTEIN KINASE"/>
    <property type="match status" value="1"/>
</dbReference>
<evidence type="ECO:0000256" key="15">
    <source>
        <dbReference type="ARBA" id="ARBA00047899"/>
    </source>
</evidence>
<accession>A0ABQ9LIT9</accession>
<dbReference type="Gene3D" id="1.10.510.10">
    <property type="entry name" value="Transferase(Phosphotransferase) domain 1"/>
    <property type="match status" value="1"/>
</dbReference>
<dbReference type="Pfam" id="PF00954">
    <property type="entry name" value="S_locus_glycop"/>
    <property type="match status" value="1"/>
</dbReference>
<dbReference type="InterPro" id="IPR000858">
    <property type="entry name" value="S_locus_glycoprot_dom"/>
</dbReference>
<keyword evidence="28" id="KW-1185">Reference proteome</keyword>
<dbReference type="Pfam" id="PF01453">
    <property type="entry name" value="B_lectin"/>
    <property type="match status" value="1"/>
</dbReference>
<feature type="signal peptide" evidence="22">
    <location>
        <begin position="1"/>
        <end position="21"/>
    </location>
</feature>
<dbReference type="Gene3D" id="3.30.200.20">
    <property type="entry name" value="Phosphorylase Kinase, domain 1"/>
    <property type="match status" value="1"/>
</dbReference>
<evidence type="ECO:0000256" key="16">
    <source>
        <dbReference type="ARBA" id="ARBA00048679"/>
    </source>
</evidence>
<feature type="domain" description="Apple" evidence="26">
    <location>
        <begin position="358"/>
        <end position="438"/>
    </location>
</feature>
<dbReference type="SMART" id="SM00220">
    <property type="entry name" value="S_TKc"/>
    <property type="match status" value="1"/>
</dbReference>
<protein>
    <recommendedName>
        <fullName evidence="17">Receptor-like serine/threonine-protein kinase</fullName>
        <ecNumber evidence="17">2.7.11.1</ecNumber>
    </recommendedName>
</protein>
<keyword evidence="9 17" id="KW-0067">ATP-binding</keyword>
<feature type="compositionally biased region" description="Pro residues" evidence="20">
    <location>
        <begin position="453"/>
        <end position="462"/>
    </location>
</feature>
<evidence type="ECO:0000313" key="28">
    <source>
        <dbReference type="Proteomes" id="UP001174677"/>
    </source>
</evidence>
<evidence type="ECO:0000256" key="4">
    <source>
        <dbReference type="ARBA" id="ARBA00022679"/>
    </source>
</evidence>
<feature type="domain" description="Bulb-type lectin" evidence="25">
    <location>
        <begin position="65"/>
        <end position="178"/>
    </location>
</feature>
<keyword evidence="10 21" id="KW-1133">Transmembrane helix</keyword>
<evidence type="ECO:0000256" key="21">
    <source>
        <dbReference type="SAM" id="Phobius"/>
    </source>
</evidence>
<dbReference type="Pfam" id="PF00069">
    <property type="entry name" value="Pkinase"/>
    <property type="match status" value="1"/>
</dbReference>
<dbReference type="InterPro" id="IPR036426">
    <property type="entry name" value="Bulb-type_lectin_dom_sf"/>
</dbReference>
<comment type="caution">
    <text evidence="27">The sequence shown here is derived from an EMBL/GenBank/DDBJ whole genome shotgun (WGS) entry which is preliminary data.</text>
</comment>
<dbReference type="InterPro" id="IPR000742">
    <property type="entry name" value="EGF"/>
</dbReference>
<dbReference type="Gene3D" id="2.90.10.10">
    <property type="entry name" value="Bulb-type lectin domain"/>
    <property type="match status" value="1"/>
</dbReference>
<evidence type="ECO:0000256" key="1">
    <source>
        <dbReference type="ARBA" id="ARBA00004167"/>
    </source>
</evidence>
<dbReference type="InterPro" id="IPR051343">
    <property type="entry name" value="G-type_lectin_kinases/EP1-like"/>
</dbReference>
<evidence type="ECO:0000259" key="23">
    <source>
        <dbReference type="PROSITE" id="PS50011"/>
    </source>
</evidence>
<dbReference type="InterPro" id="IPR011009">
    <property type="entry name" value="Kinase-like_dom_sf"/>
</dbReference>
<dbReference type="PROSITE" id="PS50948">
    <property type="entry name" value="PAN"/>
    <property type="match status" value="1"/>
</dbReference>
<dbReference type="Proteomes" id="UP001174677">
    <property type="component" value="Chromosome 11"/>
</dbReference>
<evidence type="ECO:0000256" key="14">
    <source>
        <dbReference type="ARBA" id="ARBA00023180"/>
    </source>
</evidence>
<evidence type="ECO:0000256" key="3">
    <source>
        <dbReference type="ARBA" id="ARBA00022536"/>
    </source>
</evidence>
<evidence type="ECO:0000313" key="27">
    <source>
        <dbReference type="EMBL" id="KAJ9167879.1"/>
    </source>
</evidence>
<evidence type="ECO:0000256" key="19">
    <source>
        <dbReference type="PROSITE-ProRule" id="PRU10141"/>
    </source>
</evidence>
<evidence type="ECO:0000256" key="13">
    <source>
        <dbReference type="ARBA" id="ARBA00023170"/>
    </source>
</evidence>
<feature type="chain" id="PRO_5046107020" description="Receptor-like serine/threonine-protein kinase" evidence="22">
    <location>
        <begin position="22"/>
        <end position="858"/>
    </location>
</feature>
<keyword evidence="3 18" id="KW-0245">EGF-like domain</keyword>
<dbReference type="PROSITE" id="PS50026">
    <property type="entry name" value="EGF_3"/>
    <property type="match status" value="1"/>
</dbReference>
<evidence type="ECO:0000256" key="7">
    <source>
        <dbReference type="ARBA" id="ARBA00022741"/>
    </source>
</evidence>
<keyword evidence="13" id="KW-0675">Receptor</keyword>
<proteinExistence type="inferred from homology"/>
<comment type="subcellular location">
    <subcellularLocation>
        <location evidence="1">Membrane</location>
        <topology evidence="1">Single-pass membrane protein</topology>
    </subcellularLocation>
</comment>
<evidence type="ECO:0000256" key="9">
    <source>
        <dbReference type="ARBA" id="ARBA00022840"/>
    </source>
</evidence>
<dbReference type="InterPro" id="IPR024171">
    <property type="entry name" value="SRK-like_kinase"/>
</dbReference>
<reference evidence="27" key="1">
    <citation type="journal article" date="2023" name="Plant Biotechnol. J.">
        <title>Chromosome-level wild Hevea brasiliensis genome provides new tools for genomic-assisted breeding and valuable loci to elevate rubber yield.</title>
        <authorList>
            <person name="Cheng H."/>
            <person name="Song X."/>
            <person name="Hu Y."/>
            <person name="Wu T."/>
            <person name="Yang Q."/>
            <person name="An Z."/>
            <person name="Feng S."/>
            <person name="Deng Z."/>
            <person name="Wu W."/>
            <person name="Zeng X."/>
            <person name="Tu M."/>
            <person name="Wang X."/>
            <person name="Huang H."/>
        </authorList>
    </citation>
    <scope>NUCLEOTIDE SEQUENCE</scope>
    <source>
        <strain evidence="27">MT/VB/25A 57/8</strain>
    </source>
</reference>
<dbReference type="PROSITE" id="PS00107">
    <property type="entry name" value="PROTEIN_KINASE_ATP"/>
    <property type="match status" value="1"/>
</dbReference>
<organism evidence="27 28">
    <name type="scientific">Hevea brasiliensis</name>
    <name type="common">Para rubber tree</name>
    <name type="synonym">Siphonia brasiliensis</name>
    <dbReference type="NCBI Taxonomy" id="3981"/>
    <lineage>
        <taxon>Eukaryota</taxon>
        <taxon>Viridiplantae</taxon>
        <taxon>Streptophyta</taxon>
        <taxon>Embryophyta</taxon>
        <taxon>Tracheophyta</taxon>
        <taxon>Spermatophyta</taxon>
        <taxon>Magnoliopsida</taxon>
        <taxon>eudicotyledons</taxon>
        <taxon>Gunneridae</taxon>
        <taxon>Pentapetalae</taxon>
        <taxon>rosids</taxon>
        <taxon>fabids</taxon>
        <taxon>Malpighiales</taxon>
        <taxon>Euphorbiaceae</taxon>
        <taxon>Crotonoideae</taxon>
        <taxon>Micrandreae</taxon>
        <taxon>Hevea</taxon>
    </lineage>
</organism>
<keyword evidence="12" id="KW-1015">Disulfide bond</keyword>
<evidence type="ECO:0000259" key="24">
    <source>
        <dbReference type="PROSITE" id="PS50026"/>
    </source>
</evidence>
<keyword evidence="14" id="KW-0325">Glycoprotein</keyword>
<keyword evidence="4 17" id="KW-0808">Transferase</keyword>
<dbReference type="PROSITE" id="PS50927">
    <property type="entry name" value="BULB_LECTIN"/>
    <property type="match status" value="1"/>
</dbReference>
<dbReference type="EC" id="2.7.11.1" evidence="17"/>
<comment type="caution">
    <text evidence="18">Lacks conserved residue(s) required for the propagation of feature annotation.</text>
</comment>
<evidence type="ECO:0000256" key="17">
    <source>
        <dbReference type="PIRNR" id="PIRNR000641"/>
    </source>
</evidence>
<feature type="transmembrane region" description="Helical" evidence="21">
    <location>
        <begin position="479"/>
        <end position="502"/>
    </location>
</feature>
<dbReference type="CDD" id="cd00053">
    <property type="entry name" value="EGF"/>
    <property type="match status" value="1"/>
</dbReference>
<evidence type="ECO:0000259" key="26">
    <source>
        <dbReference type="PROSITE" id="PS50948"/>
    </source>
</evidence>
<sequence>MDMKWVILLLFVINYPYLHLAVETDYAFAKLSTTWINNDFIARGRTNFADGSIIRPVLLNNSNPSNFPAIGCGFYGNRTTDSFFFVVFAVQAISDSTFVTTVLPQVLWTANRANPVKENATLQFTKEGDLVLTDANGTFVWSSNTSNSSITINQMNVSGNGTLQLVNLDEFNSYSDIVWQSWDLPADTWLPGQILQSGLHKLTSSISISNLAPGSFFLSIEKDNLYAFIDSNPPQMYHQIFQQGSETKQFKTGSLKILTSVDEISINFESDTEDFQYLRLDPDGHLRVYQWIQGSVSIVDDILTDNLGNCSYPTVCGNYGICSNGGSCSCPVGKDGDNRYFTKLNSSLGCMEADQLSCRSSHLHSLIELDEVSYFSFIPALSSTDIESCKRACLKNCSCKAALFRYHFSNSSGNCSLPSQIFSLMGTPQGLFSYNSTAFIKVQRSLVAQRPPSSAPSPPFIAPSPNDSMPEPPRKKSRIIMIILISVLVSTTMAVFLIRLCIRYIKQSSTEERSENNVDRDWENSLLQVTNLPKRFTYQDLKSATENFNKKLGGGGFGSVFEGSLSDGTKVAVKRLDRFGQGRKEFLAEVKTIGSIHHVNLVRLVGFCAENSHKLLVYEHMSNGSLDKWIFNRNPENTLEWKIRKNIILNIAKGLSYLHEECKMRIAHLDIKPQNILLDDKFDAKLSDFGLARLIDRNQSHVITQMRGTRGYMAPEWLSRKITEKVDVYSFGVVILEIICGRKNLDLTQPEEDDYLLLPIVKQKAEQNQLIDLVDKCTNMQQCIEEAVEMIRIAIWCLHNDPTKRPSMSIVVKVLEGVKTMEPVSDYGFLTSTVVEAPAEVVVIHSEPQSASILSGPR</sequence>
<gene>
    <name evidence="27" type="ORF">P3X46_019469</name>
</gene>
<dbReference type="SUPFAM" id="SSF56112">
    <property type="entry name" value="Protein kinase-like (PK-like)"/>
    <property type="match status" value="1"/>
</dbReference>
<evidence type="ECO:0000256" key="22">
    <source>
        <dbReference type="SAM" id="SignalP"/>
    </source>
</evidence>
<comment type="similarity">
    <text evidence="17">Belongs to the protein kinase superfamily. Ser/Thr protein kinase family.</text>
</comment>
<evidence type="ECO:0000259" key="25">
    <source>
        <dbReference type="PROSITE" id="PS50927"/>
    </source>
</evidence>
<dbReference type="InterPro" id="IPR017441">
    <property type="entry name" value="Protein_kinase_ATP_BS"/>
</dbReference>
<dbReference type="PROSITE" id="PS00108">
    <property type="entry name" value="PROTEIN_KINASE_ST"/>
    <property type="match status" value="1"/>
</dbReference>
<dbReference type="PANTHER" id="PTHR47976">
    <property type="entry name" value="G-TYPE LECTIN S-RECEPTOR-LIKE SERINE/THREONINE-PROTEIN KINASE SD2-5"/>
    <property type="match status" value="1"/>
</dbReference>
<evidence type="ECO:0000256" key="20">
    <source>
        <dbReference type="SAM" id="MobiDB-lite"/>
    </source>
</evidence>
<feature type="region of interest" description="Disordered" evidence="20">
    <location>
        <begin position="450"/>
        <end position="473"/>
    </location>
</feature>
<dbReference type="PIRSF" id="PIRSF000641">
    <property type="entry name" value="SRK"/>
    <property type="match status" value="1"/>
</dbReference>
<evidence type="ECO:0000256" key="10">
    <source>
        <dbReference type="ARBA" id="ARBA00022989"/>
    </source>
</evidence>
<evidence type="ECO:0000256" key="11">
    <source>
        <dbReference type="ARBA" id="ARBA00023136"/>
    </source>
</evidence>
<evidence type="ECO:0000256" key="12">
    <source>
        <dbReference type="ARBA" id="ARBA00023157"/>
    </source>
</evidence>
<keyword evidence="11 21" id="KW-0472">Membrane</keyword>
<feature type="binding site" evidence="19">
    <location>
        <position position="574"/>
    </location>
    <ligand>
        <name>ATP</name>
        <dbReference type="ChEBI" id="CHEBI:30616"/>
    </ligand>
</feature>